<sequence>MLLCALNNIRKTSLFPRDPKRLAP</sequence>
<dbReference type="HOGENOM" id="CLU_3421584_0_0_1"/>
<name>A0A0D3AGI2_BRAOL</name>
<accession>A0A0D3AGI2</accession>
<dbReference type="STRING" id="109376.A0A0D3AGI2"/>
<evidence type="ECO:0000313" key="2">
    <source>
        <dbReference type="Proteomes" id="UP000032141"/>
    </source>
</evidence>
<dbReference type="Gramene" id="Bo22102s010.1">
    <property type="protein sequence ID" value="Bo22102s010.1"/>
    <property type="gene ID" value="Bo22102s010"/>
</dbReference>
<organism evidence="1 2">
    <name type="scientific">Brassica oleracea var. oleracea</name>
    <dbReference type="NCBI Taxonomy" id="109376"/>
    <lineage>
        <taxon>Eukaryota</taxon>
        <taxon>Viridiplantae</taxon>
        <taxon>Streptophyta</taxon>
        <taxon>Embryophyta</taxon>
        <taxon>Tracheophyta</taxon>
        <taxon>Spermatophyta</taxon>
        <taxon>Magnoliopsida</taxon>
        <taxon>eudicotyledons</taxon>
        <taxon>Gunneridae</taxon>
        <taxon>Pentapetalae</taxon>
        <taxon>rosids</taxon>
        <taxon>malvids</taxon>
        <taxon>Brassicales</taxon>
        <taxon>Brassicaceae</taxon>
        <taxon>Brassiceae</taxon>
        <taxon>Brassica</taxon>
    </lineage>
</organism>
<dbReference type="EnsemblPlants" id="Bo22102s010.1">
    <property type="protein sequence ID" value="Bo22102s010.1"/>
    <property type="gene ID" value="Bo22102s010"/>
</dbReference>
<evidence type="ECO:0000313" key="1">
    <source>
        <dbReference type="EnsemblPlants" id="Bo22102s010.1"/>
    </source>
</evidence>
<dbReference type="AlphaFoldDB" id="A0A0D3AGI2"/>
<proteinExistence type="predicted"/>
<keyword evidence="2" id="KW-1185">Reference proteome</keyword>
<reference evidence="1" key="1">
    <citation type="journal article" date="2014" name="Genome Biol.">
        <title>Transcriptome and methylome profiling reveals relics of genome dominance in the mesopolyploid Brassica oleracea.</title>
        <authorList>
            <person name="Parkin I.A."/>
            <person name="Koh C."/>
            <person name="Tang H."/>
            <person name="Robinson S.J."/>
            <person name="Kagale S."/>
            <person name="Clarke W.E."/>
            <person name="Town C.D."/>
            <person name="Nixon J."/>
            <person name="Krishnakumar V."/>
            <person name="Bidwell S.L."/>
            <person name="Denoeud F."/>
            <person name="Belcram H."/>
            <person name="Links M.G."/>
            <person name="Just J."/>
            <person name="Clarke C."/>
            <person name="Bender T."/>
            <person name="Huebert T."/>
            <person name="Mason A.S."/>
            <person name="Pires J.C."/>
            <person name="Barker G."/>
            <person name="Moore J."/>
            <person name="Walley P.G."/>
            <person name="Manoli S."/>
            <person name="Batley J."/>
            <person name="Edwards D."/>
            <person name="Nelson M.N."/>
            <person name="Wang X."/>
            <person name="Paterson A.H."/>
            <person name="King G."/>
            <person name="Bancroft I."/>
            <person name="Chalhoub B."/>
            <person name="Sharpe A.G."/>
        </authorList>
    </citation>
    <scope>NUCLEOTIDE SEQUENCE [LARGE SCALE GENOMIC DNA]</scope>
    <source>
        <strain evidence="1">cv. TO1000</strain>
    </source>
</reference>
<protein>
    <submittedName>
        <fullName evidence="1">Uncharacterized protein</fullName>
    </submittedName>
</protein>
<reference evidence="1" key="2">
    <citation type="submission" date="2015-06" db="UniProtKB">
        <authorList>
            <consortium name="EnsemblPlants"/>
        </authorList>
    </citation>
    <scope>IDENTIFICATION</scope>
</reference>
<dbReference type="Proteomes" id="UP000032141">
    <property type="component" value="Unassembled WGS sequence"/>
</dbReference>